<name>A0AAP7FV58_9GAMM</name>
<reference evidence="1" key="2">
    <citation type="submission" date="2017-08" db="EMBL/GenBank/DDBJ databases">
        <title>Complete Genome Sequence of Francisella noatunensis subsp. orientalis strain FNO190.</title>
        <authorList>
            <person name="Pereira F.L."/>
            <person name="Goncalves L.A."/>
            <person name="Guilherme T.C."/>
            <person name="Soares S.C."/>
            <person name="Dorella F.A."/>
            <person name="Carvalho A.F."/>
            <person name="Leibowitz M.P."/>
            <person name="Leal C.A.G."/>
            <person name="Azevedo V.A.C."/>
            <person name="Figueiredo H.C.P."/>
        </authorList>
    </citation>
    <scope>NUCLEOTIDE SEQUENCE</scope>
    <source>
        <strain evidence="1">FNO190</strain>
    </source>
</reference>
<reference evidence="3" key="1">
    <citation type="submission" date="2015-02" db="EMBL/GenBank/DDBJ databases">
        <title>Complete genome sequence of Francisella noatunensis subsp. orientalis FNO190 isolated from farm-raised Nile tilapia in Brazil.</title>
        <authorList>
            <person name="Figueiredo H.C.P."/>
            <person name="Leal C.A.G."/>
            <person name="Pereira F.L."/>
            <person name="Soares S.C."/>
            <person name="Goncalves L.A."/>
            <person name="Dorella F.A."/>
            <person name="Carvalho A.F."/>
            <person name="Azevedo V.A.C."/>
        </authorList>
    </citation>
    <scope>NUCLEOTIDE SEQUENCE [LARGE SCALE GENOMIC DNA]</scope>
    <source>
        <strain evidence="3">FNO190</strain>
    </source>
</reference>
<protein>
    <submittedName>
        <fullName evidence="2">Uncharacterized protein</fullName>
    </submittedName>
</protein>
<evidence type="ECO:0000313" key="2">
    <source>
        <dbReference type="EMBL" id="NIY56318.1"/>
    </source>
</evidence>
<gene>
    <name evidence="2" type="ORF">CHQ83_02710</name>
    <name evidence="1" type="ORF">FNO190_1346</name>
</gene>
<dbReference type="Proteomes" id="UP000774689">
    <property type="component" value="Unassembled WGS sequence"/>
</dbReference>
<evidence type="ECO:0000313" key="3">
    <source>
        <dbReference type="Proteomes" id="UP000035930"/>
    </source>
</evidence>
<evidence type="ECO:0000313" key="4">
    <source>
        <dbReference type="Proteomes" id="UP000774689"/>
    </source>
</evidence>
<reference evidence="2" key="3">
    <citation type="journal article" date="2020" name="Int. J. Syst. Evol. Microbiol.">
        <title>Reclassification of Francisella noatunensis subsp. orientalis Ottem et al. 2009 as Francisella orientalis sp. nov., Francisella noatunensis subsp. chilensis subsp. nov. and emended description of Francisella noatunensis.</title>
        <authorList>
            <person name="Ramirez-Paredes J.G."/>
            <person name="Larsson P."/>
            <person name="Thompson K.D."/>
            <person name="Penman D.J."/>
            <person name="Busse H.J."/>
            <person name="Ohrman C."/>
            <person name="Sjodin A."/>
            <person name="Soto E."/>
            <person name="Richards R.H."/>
            <person name="Adams A."/>
            <person name="Colquhoun D.J."/>
        </authorList>
    </citation>
    <scope>NUCLEOTIDE SEQUENCE</scope>
    <source>
        <strain evidence="2">LADL-07285A</strain>
    </source>
</reference>
<keyword evidence="3" id="KW-1185">Reference proteome</keyword>
<accession>A0AAP7FV58</accession>
<sequence length="64" mass="7187">MKKILTTFIMLAININLYAIVAGNSLNVTSSRVKTVTTNKHIDEPITRDQFEDSITMAKSNSMR</sequence>
<dbReference type="GeneID" id="45433447"/>
<proteinExistence type="predicted"/>
<evidence type="ECO:0000313" key="1">
    <source>
        <dbReference type="EMBL" id="AKN88996.1"/>
    </source>
</evidence>
<dbReference type="EMBL" id="QPQM01000004">
    <property type="protein sequence ID" value="NIY56318.1"/>
    <property type="molecule type" value="Genomic_DNA"/>
</dbReference>
<dbReference type="RefSeq" id="WP_014714535.1">
    <property type="nucleotide sequence ID" value="NZ_CP011923.2"/>
</dbReference>
<organism evidence="2 4">
    <name type="scientific">Francisella orientalis</name>
    <dbReference type="NCBI Taxonomy" id="299583"/>
    <lineage>
        <taxon>Bacteria</taxon>
        <taxon>Pseudomonadati</taxon>
        <taxon>Pseudomonadota</taxon>
        <taxon>Gammaproteobacteria</taxon>
        <taxon>Thiotrichales</taxon>
        <taxon>Francisellaceae</taxon>
        <taxon>Francisella</taxon>
    </lineage>
</organism>
<dbReference type="EMBL" id="CP011923">
    <property type="protein sequence ID" value="AKN88996.1"/>
    <property type="molecule type" value="Genomic_DNA"/>
</dbReference>
<dbReference type="AlphaFoldDB" id="A0AAP7FV58"/>
<dbReference type="Proteomes" id="UP000035930">
    <property type="component" value="Chromosome"/>
</dbReference>